<dbReference type="EMBL" id="QKWK01000005">
    <property type="protein sequence ID" value="TXT10731.1"/>
    <property type="molecule type" value="Genomic_DNA"/>
</dbReference>
<keyword evidence="5" id="KW-1133">Transmembrane helix</keyword>
<dbReference type="PANTHER" id="PTHR43190:SF3">
    <property type="entry name" value="N-ACETYL-D-GLUCOSAMINE KINASE"/>
    <property type="match status" value="1"/>
</dbReference>
<dbReference type="GO" id="GO:0045127">
    <property type="term" value="F:N-acetylglucosamine kinase activity"/>
    <property type="evidence" value="ECO:0007669"/>
    <property type="project" value="UniProtKB-EC"/>
</dbReference>
<dbReference type="AlphaFoldDB" id="A0A7D8UZH6"/>
<name>A0A7D8UZH6_VANHU</name>
<evidence type="ECO:0000256" key="2">
    <source>
        <dbReference type="ARBA" id="ARBA00012122"/>
    </source>
</evidence>
<evidence type="ECO:0000259" key="6">
    <source>
        <dbReference type="Pfam" id="PF01869"/>
    </source>
</evidence>
<dbReference type="InterPro" id="IPR043129">
    <property type="entry name" value="ATPase_NBD"/>
</dbReference>
<dbReference type="PANTHER" id="PTHR43190">
    <property type="entry name" value="N-ACETYL-D-GLUCOSAMINE KINASE"/>
    <property type="match status" value="1"/>
</dbReference>
<keyword evidence="5" id="KW-0472">Membrane</keyword>
<evidence type="ECO:0000256" key="3">
    <source>
        <dbReference type="ARBA" id="ARBA00014974"/>
    </source>
</evidence>
<dbReference type="InterPro" id="IPR002731">
    <property type="entry name" value="ATPase_BadF"/>
</dbReference>
<dbReference type="SUPFAM" id="SSF53067">
    <property type="entry name" value="Actin-like ATPase domain"/>
    <property type="match status" value="1"/>
</dbReference>
<dbReference type="InterPro" id="IPR052519">
    <property type="entry name" value="Euk-type_GlcNAc_Kinase"/>
</dbReference>
<evidence type="ECO:0000313" key="7">
    <source>
        <dbReference type="EMBL" id="TXT10731.1"/>
    </source>
</evidence>
<proteinExistence type="inferred from homology"/>
<feature type="transmembrane region" description="Helical" evidence="5">
    <location>
        <begin position="20"/>
        <end position="48"/>
    </location>
</feature>
<evidence type="ECO:0000313" key="8">
    <source>
        <dbReference type="Proteomes" id="UP000473826"/>
    </source>
</evidence>
<keyword evidence="8" id="KW-1185">Reference proteome</keyword>
<reference evidence="7 8" key="1">
    <citation type="journal article" date="2019" name="PLoS Genet.">
        <title>Convergent evolution of linked mating-type loci in basidiomycete fungi.</title>
        <authorList>
            <person name="Sun S."/>
            <person name="Coelho M.A."/>
            <person name="Heitman J."/>
            <person name="Nowrousian M."/>
        </authorList>
    </citation>
    <scope>NUCLEOTIDE SEQUENCE [LARGE SCALE GENOMIC DNA]</scope>
    <source>
        <strain evidence="7 8">CBS 4282</strain>
    </source>
</reference>
<dbReference type="OrthoDB" id="311172at2759"/>
<accession>A0A7D8UZH6</accession>
<protein>
    <recommendedName>
        <fullName evidence="3">N-acetyl-D-glucosamine kinase</fullName>
        <ecNumber evidence="2">2.7.1.59</ecNumber>
    </recommendedName>
    <alternativeName>
        <fullName evidence="4">GlcNAc kinase</fullName>
    </alternativeName>
</protein>
<gene>
    <name evidence="7" type="ORF">VHUM_02236</name>
</gene>
<dbReference type="Pfam" id="PF01869">
    <property type="entry name" value="BcrAD_BadFG"/>
    <property type="match status" value="1"/>
</dbReference>
<keyword evidence="5" id="KW-0812">Transmembrane</keyword>
<feature type="domain" description="ATPase BadF/BadG/BcrA/BcrD type" evidence="6">
    <location>
        <begin position="34"/>
        <end position="219"/>
    </location>
</feature>
<evidence type="ECO:0000256" key="1">
    <source>
        <dbReference type="ARBA" id="ARBA00006198"/>
    </source>
</evidence>
<comment type="caution">
    <text evidence="7">The sequence shown here is derived from an EMBL/GenBank/DDBJ whole genome shotgun (WGS) entry which is preliminary data.</text>
</comment>
<dbReference type="Proteomes" id="UP000473826">
    <property type="component" value="Unassembled WGS sequence"/>
</dbReference>
<comment type="similarity">
    <text evidence="1">Belongs to the eukaryotic-type N-acetylglucosamine kinase family.</text>
</comment>
<evidence type="ECO:0000256" key="4">
    <source>
        <dbReference type="ARBA" id="ARBA00031123"/>
    </source>
</evidence>
<sequence>MSDLLSPFFGQRVEVQNDALLLGGAMLSLAVPWGVAVIAGTGSIVVALDVDKDGKVVQAARRGGHGYLLGDDGSAYDIGRCAIRAAVHAYDAGEETSGLADKIRAHFGVNETGELLGKVHALDLTVDPVTATNAQKLRISSLAREVLTAFAASPPDPLAVTAVEEAIAPLATSVVCVAKQMAARPLPDGSARSFANAALIMGGGVIRQDAYRSVFLKVCKDAGVEFGHLAVVDDVGGKGALGLVDRAKRARGAAT</sequence>
<organism evidence="7 8">
    <name type="scientific">Vanrija humicola</name>
    <name type="common">Yeast</name>
    <name type="synonym">Cryptococcus humicola</name>
    <dbReference type="NCBI Taxonomy" id="5417"/>
    <lineage>
        <taxon>Eukaryota</taxon>
        <taxon>Fungi</taxon>
        <taxon>Dikarya</taxon>
        <taxon>Basidiomycota</taxon>
        <taxon>Agaricomycotina</taxon>
        <taxon>Tremellomycetes</taxon>
        <taxon>Trichosporonales</taxon>
        <taxon>Trichosporonaceae</taxon>
        <taxon>Vanrija</taxon>
    </lineage>
</organism>
<evidence type="ECO:0000256" key="5">
    <source>
        <dbReference type="SAM" id="Phobius"/>
    </source>
</evidence>
<dbReference type="EC" id="2.7.1.59" evidence="2"/>
<dbReference type="Gene3D" id="3.30.420.40">
    <property type="match status" value="1"/>
</dbReference>